<dbReference type="InterPro" id="IPR015421">
    <property type="entry name" value="PyrdxlP-dep_Trfase_major"/>
</dbReference>
<gene>
    <name evidence="11" type="ORF">FB00_12590</name>
</gene>
<comment type="caution">
    <text evidence="11">The sequence shown here is derived from an EMBL/GenBank/DDBJ whole genome shotgun (WGS) entry which is preliminary data.</text>
</comment>
<dbReference type="GO" id="GO:0019346">
    <property type="term" value="P:transsulfuration"/>
    <property type="evidence" value="ECO:0007669"/>
    <property type="project" value="InterPro"/>
</dbReference>
<evidence type="ECO:0000313" key="11">
    <source>
        <dbReference type="EMBL" id="KLN34384.1"/>
    </source>
</evidence>
<dbReference type="EC" id="4.4.1.2" evidence="5"/>
<dbReference type="Gene3D" id="3.90.1150.10">
    <property type="entry name" value="Aspartate Aminotransferase, domain 1"/>
    <property type="match status" value="1"/>
</dbReference>
<accession>A0A0H2KRB8</accession>
<dbReference type="GO" id="GO:0047982">
    <property type="term" value="F:homocysteine desulfhydrase activity"/>
    <property type="evidence" value="ECO:0007669"/>
    <property type="project" value="UniProtKB-EC"/>
</dbReference>
<dbReference type="GO" id="GO:0006535">
    <property type="term" value="P:cysteine biosynthetic process from serine"/>
    <property type="evidence" value="ECO:0007669"/>
    <property type="project" value="TreeGrafter"/>
</dbReference>
<evidence type="ECO:0000313" key="12">
    <source>
        <dbReference type="Proteomes" id="UP000035265"/>
    </source>
</evidence>
<dbReference type="Proteomes" id="UP000035265">
    <property type="component" value="Unassembled WGS sequence"/>
</dbReference>
<dbReference type="CDD" id="cd00614">
    <property type="entry name" value="CGS_like"/>
    <property type="match status" value="1"/>
</dbReference>
<reference evidence="11 12" key="1">
    <citation type="submission" date="2014-05" db="EMBL/GenBank/DDBJ databases">
        <title>Cellulosimicrobium funkei U11 genome.</title>
        <authorList>
            <person name="Hu C."/>
            <person name="Gong Y."/>
            <person name="Wan W."/>
            <person name="Jiang M."/>
        </authorList>
    </citation>
    <scope>NUCLEOTIDE SEQUENCE [LARGE SCALE GENOMIC DNA]</scope>
    <source>
        <strain evidence="11 12">U11</strain>
    </source>
</reference>
<dbReference type="InterPro" id="IPR015422">
    <property type="entry name" value="PyrdxlP-dep_Trfase_small"/>
</dbReference>
<evidence type="ECO:0000256" key="9">
    <source>
        <dbReference type="PIRSR" id="PIRSR001434-2"/>
    </source>
</evidence>
<dbReference type="AlphaFoldDB" id="A0A0H2KRB8"/>
<dbReference type="InterPro" id="IPR015424">
    <property type="entry name" value="PyrdxlP-dep_Trfase"/>
</dbReference>
<evidence type="ECO:0000256" key="1">
    <source>
        <dbReference type="ARBA" id="ARBA00001933"/>
    </source>
</evidence>
<comment type="similarity">
    <text evidence="2 10">Belongs to the trans-sulfuration enzymes family.</text>
</comment>
<comment type="catalytic activity">
    <reaction evidence="7">
        <text>L-homocysteine + H2O = 2-oxobutanoate + hydrogen sulfide + NH4(+) + H(+)</text>
        <dbReference type="Rhea" id="RHEA:14501"/>
        <dbReference type="ChEBI" id="CHEBI:15377"/>
        <dbReference type="ChEBI" id="CHEBI:15378"/>
        <dbReference type="ChEBI" id="CHEBI:16763"/>
        <dbReference type="ChEBI" id="CHEBI:28938"/>
        <dbReference type="ChEBI" id="CHEBI:29919"/>
        <dbReference type="ChEBI" id="CHEBI:58199"/>
        <dbReference type="EC" id="4.4.1.2"/>
    </reaction>
    <physiologicalReaction direction="left-to-right" evidence="7">
        <dbReference type="Rhea" id="RHEA:14502"/>
    </physiologicalReaction>
</comment>
<dbReference type="GO" id="GO:0004124">
    <property type="term" value="F:cysteine synthase activity"/>
    <property type="evidence" value="ECO:0007669"/>
    <property type="project" value="TreeGrafter"/>
</dbReference>
<dbReference type="RefSeq" id="WP_047233214.1">
    <property type="nucleotide sequence ID" value="NZ_JNBQ01000015.1"/>
</dbReference>
<keyword evidence="4 9" id="KW-0663">Pyridoxal phosphate</keyword>
<dbReference type="InterPro" id="IPR000277">
    <property type="entry name" value="Cys/Met-Metab_PyrdxlP-dep_enz"/>
</dbReference>
<dbReference type="SUPFAM" id="SSF53383">
    <property type="entry name" value="PLP-dependent transferases"/>
    <property type="match status" value="1"/>
</dbReference>
<evidence type="ECO:0000256" key="2">
    <source>
        <dbReference type="ARBA" id="ARBA00009077"/>
    </source>
</evidence>
<dbReference type="PANTHER" id="PTHR43797:SF2">
    <property type="entry name" value="HOMOCYSTEINE_CYSTEINE SYNTHASE"/>
    <property type="match status" value="1"/>
</dbReference>
<dbReference type="Gene3D" id="3.40.640.10">
    <property type="entry name" value="Type I PLP-dependent aspartate aminotransferase-like (Major domain)"/>
    <property type="match status" value="1"/>
</dbReference>
<dbReference type="GO" id="GO:0071269">
    <property type="term" value="P:L-homocysteine biosynthetic process"/>
    <property type="evidence" value="ECO:0007669"/>
    <property type="project" value="TreeGrafter"/>
</dbReference>
<sequence length="450" mass="47451">MLPIRTEVPTPVVGTGSARGFTTRQVHAGDAACGPGGVRPRATPVFLTAGFRFDDFEQAGAHFGTGEGYAYTRHGNPTTDAAERKVADLEGGAEALLVASGQAAVTVAVLALVAAGQRVLSATSVYEGTRGLFMENLPRLGIETDFVEDANDPDEWARRITPDTRVLFCESVPNPRNDLVDLAAVARVAHAHGLPLVVDNTLATPYLLRPIEHGADVVVHSASKFLAGQGAVLGGVVVDAGTFDAGRSGALFPHLVERTRLGGPGYVERFGGSARIAYAREVVAPRLGPTPSPFTAFLVAQGVETLSLRVARQSAVALEVAEWLAGRPEVLSVDYSGLPSSPSHDLARRYLPDGQGSVFSFTLRDGEHAARHVVESVRLFTHMTHLGDVRSLVLHPASTSHVLRSPEEQAAAGIWPGTLRVSIGIEDPLDLVADLEQALATFPAAPGRVS</sequence>
<dbReference type="Pfam" id="PF01053">
    <property type="entry name" value="Cys_Met_Meta_PP"/>
    <property type="match status" value="1"/>
</dbReference>
<name>A0A0H2KRB8_9MICO</name>
<evidence type="ECO:0000256" key="8">
    <source>
        <dbReference type="ARBA" id="ARBA00052699"/>
    </source>
</evidence>
<dbReference type="FunFam" id="3.40.640.10:FF:000046">
    <property type="entry name" value="Cystathionine gamma-lyase"/>
    <property type="match status" value="1"/>
</dbReference>
<dbReference type="STRING" id="264251.FB00_12590"/>
<dbReference type="PIRSF" id="PIRSF001434">
    <property type="entry name" value="CGS"/>
    <property type="match status" value="1"/>
</dbReference>
<dbReference type="GO" id="GO:0003961">
    <property type="term" value="F:O-acetylhomoserine aminocarboxypropyltransferase activity"/>
    <property type="evidence" value="ECO:0007669"/>
    <property type="project" value="TreeGrafter"/>
</dbReference>
<keyword evidence="12" id="KW-1185">Reference proteome</keyword>
<evidence type="ECO:0000256" key="6">
    <source>
        <dbReference type="ARBA" id="ARBA00047199"/>
    </source>
</evidence>
<dbReference type="PANTHER" id="PTHR43797">
    <property type="entry name" value="HOMOCYSTEINE/CYSTEINE SYNTHASE"/>
    <property type="match status" value="1"/>
</dbReference>
<comment type="catalytic activity">
    <reaction evidence="8">
        <text>L-methionine + H2O = methanethiol + 2-oxobutanoate + NH4(+)</text>
        <dbReference type="Rhea" id="RHEA:23800"/>
        <dbReference type="ChEBI" id="CHEBI:15377"/>
        <dbReference type="ChEBI" id="CHEBI:16007"/>
        <dbReference type="ChEBI" id="CHEBI:16763"/>
        <dbReference type="ChEBI" id="CHEBI:28938"/>
        <dbReference type="ChEBI" id="CHEBI:57844"/>
        <dbReference type="EC" id="4.4.1.11"/>
    </reaction>
    <physiologicalReaction direction="left-to-right" evidence="8">
        <dbReference type="Rhea" id="RHEA:23801"/>
    </physiologicalReaction>
</comment>
<feature type="modified residue" description="N6-(pyridoxal phosphate)lysine" evidence="9">
    <location>
        <position position="224"/>
    </location>
</feature>
<evidence type="ECO:0000256" key="4">
    <source>
        <dbReference type="ARBA" id="ARBA00022898"/>
    </source>
</evidence>
<dbReference type="GO" id="GO:0018826">
    <property type="term" value="F:methionine gamma-lyase activity"/>
    <property type="evidence" value="ECO:0007669"/>
    <property type="project" value="UniProtKB-EC"/>
</dbReference>
<organism evidence="11 12">
    <name type="scientific">Cellulosimicrobium funkei</name>
    <dbReference type="NCBI Taxonomy" id="264251"/>
    <lineage>
        <taxon>Bacteria</taxon>
        <taxon>Bacillati</taxon>
        <taxon>Actinomycetota</taxon>
        <taxon>Actinomycetes</taxon>
        <taxon>Micrococcales</taxon>
        <taxon>Promicromonosporaceae</taxon>
        <taxon>Cellulosimicrobium</taxon>
    </lineage>
</organism>
<evidence type="ECO:0000256" key="10">
    <source>
        <dbReference type="RuleBase" id="RU362118"/>
    </source>
</evidence>
<dbReference type="GO" id="GO:0030170">
    <property type="term" value="F:pyridoxal phosphate binding"/>
    <property type="evidence" value="ECO:0007669"/>
    <property type="project" value="InterPro"/>
</dbReference>
<evidence type="ECO:0000256" key="3">
    <source>
        <dbReference type="ARBA" id="ARBA00022679"/>
    </source>
</evidence>
<keyword evidence="3 11" id="KW-0808">Transferase</keyword>
<dbReference type="EMBL" id="JNBQ01000015">
    <property type="protein sequence ID" value="KLN34384.1"/>
    <property type="molecule type" value="Genomic_DNA"/>
</dbReference>
<dbReference type="PATRIC" id="fig|264251.5.peg.2564"/>
<dbReference type="GO" id="GO:0005737">
    <property type="term" value="C:cytoplasm"/>
    <property type="evidence" value="ECO:0007669"/>
    <property type="project" value="TreeGrafter"/>
</dbReference>
<evidence type="ECO:0000256" key="5">
    <source>
        <dbReference type="ARBA" id="ARBA00047175"/>
    </source>
</evidence>
<proteinExistence type="inferred from homology"/>
<protein>
    <recommendedName>
        <fullName evidence="5">homocysteine desulfhydrase</fullName>
        <ecNumber evidence="5">4.4.1.2</ecNumber>
    </recommendedName>
    <alternativeName>
        <fullName evidence="6">Homocysteine desulfhydrase</fullName>
    </alternativeName>
</protein>
<dbReference type="InterPro" id="IPR006235">
    <property type="entry name" value="OAc-hSer/O-AcSer_sulfhydrylase"/>
</dbReference>
<evidence type="ECO:0000256" key="7">
    <source>
        <dbReference type="ARBA" id="ARBA00048780"/>
    </source>
</evidence>
<comment type="cofactor">
    <cofactor evidence="1 10">
        <name>pyridoxal 5'-phosphate</name>
        <dbReference type="ChEBI" id="CHEBI:597326"/>
    </cofactor>
</comment>